<evidence type="ECO:0000256" key="1">
    <source>
        <dbReference type="ARBA" id="ARBA00001947"/>
    </source>
</evidence>
<accession>A0A0Q0VNU8</accession>
<dbReference type="SUPFAM" id="SSF56281">
    <property type="entry name" value="Metallo-hydrolase/oxidoreductase"/>
    <property type="match status" value="1"/>
</dbReference>
<dbReference type="RefSeq" id="WP_048101121.1">
    <property type="nucleotide sequence ID" value="NZ_JBBYJF010000005.1"/>
</dbReference>
<name>A0A0Q0VNU8_9ARCH</name>
<comment type="cofactor">
    <cofactor evidence="1">
        <name>Zn(2+)</name>
        <dbReference type="ChEBI" id="CHEBI:29105"/>
    </cofactor>
</comment>
<dbReference type="InterPro" id="IPR051013">
    <property type="entry name" value="MBL_superfamily_lactonases"/>
</dbReference>
<sequence length="251" mass="29445">MNDVFNVIILKIGESEVPGPEVYRMTEWRKWERLTFHMVIAYNDETNVLINTGMPLDLTERNHEMEKFAGERALFKSYDSIKILDSSKFKTEDIKNIAFTPMQDYTTGRLDEFKNARYFISRKGWIEDIITPGYHNIKRNLFIPEKQLKYLIFDAYSRIQFYESDIPVELIPGITAVWVGCHHRSSQAFIINTKKGKIVFTDASFKPRNVNENLPIGIAENIFECHKAYNYLRRYKNVLSAYDPGISDKKF</sequence>
<evidence type="ECO:0000313" key="7">
    <source>
        <dbReference type="Proteomes" id="UP000050320"/>
    </source>
</evidence>
<dbReference type="GO" id="GO:0016787">
    <property type="term" value="F:hydrolase activity"/>
    <property type="evidence" value="ECO:0007669"/>
    <property type="project" value="UniProtKB-KW"/>
</dbReference>
<proteinExistence type="inferred from homology"/>
<keyword evidence="5" id="KW-0862">Zinc</keyword>
<evidence type="ECO:0000256" key="3">
    <source>
        <dbReference type="ARBA" id="ARBA00022723"/>
    </source>
</evidence>
<dbReference type="Proteomes" id="UP000050320">
    <property type="component" value="Unassembled WGS sequence"/>
</dbReference>
<evidence type="ECO:0000256" key="4">
    <source>
        <dbReference type="ARBA" id="ARBA00022801"/>
    </source>
</evidence>
<dbReference type="EMBL" id="LKBG01000164">
    <property type="protein sequence ID" value="KQB35232.1"/>
    <property type="molecule type" value="Genomic_DNA"/>
</dbReference>
<dbReference type="PANTHER" id="PTHR42978:SF2">
    <property type="entry name" value="102 KBASES UNSTABLE REGION: FROM 1 TO 119443"/>
    <property type="match status" value="1"/>
</dbReference>
<keyword evidence="7" id="KW-1185">Reference proteome</keyword>
<dbReference type="GO" id="GO:0046872">
    <property type="term" value="F:metal ion binding"/>
    <property type="evidence" value="ECO:0007669"/>
    <property type="project" value="UniProtKB-KW"/>
</dbReference>
<comment type="similarity">
    <text evidence="2">Belongs to the metallo-beta-lactamase superfamily.</text>
</comment>
<comment type="caution">
    <text evidence="6">The sequence shown here is derived from an EMBL/GenBank/DDBJ whole genome shotgun (WGS) entry which is preliminary data.</text>
</comment>
<reference evidence="6 7" key="1">
    <citation type="submission" date="2015-09" db="EMBL/GenBank/DDBJ databases">
        <title>Heavy metals and arsenic resistance mechanisms in polyextremophilic archaea of the family Ferroplasmaceae.</title>
        <authorList>
            <person name="Bulaev A.G."/>
            <person name="Kanygina A.V."/>
        </authorList>
    </citation>
    <scope>NUCLEOTIDE SEQUENCE [LARGE SCALE GENOMIC DNA]</scope>
    <source>
        <strain evidence="6 7">VT</strain>
    </source>
</reference>
<keyword evidence="3" id="KW-0479">Metal-binding</keyword>
<dbReference type="Gene3D" id="3.60.15.10">
    <property type="entry name" value="Ribonuclease Z/Hydroxyacylglutathione hydrolase-like"/>
    <property type="match status" value="1"/>
</dbReference>
<keyword evidence="4" id="KW-0378">Hydrolase</keyword>
<gene>
    <name evidence="6" type="ORF">AOG54_09185</name>
</gene>
<protein>
    <submittedName>
        <fullName evidence="6">Uncharacterized protein</fullName>
    </submittedName>
</protein>
<dbReference type="GeneID" id="84220927"/>
<dbReference type="InterPro" id="IPR036866">
    <property type="entry name" value="RibonucZ/Hydroxyglut_hydro"/>
</dbReference>
<evidence type="ECO:0000256" key="5">
    <source>
        <dbReference type="ARBA" id="ARBA00022833"/>
    </source>
</evidence>
<dbReference type="AlphaFoldDB" id="A0A0Q0VNU8"/>
<evidence type="ECO:0000256" key="2">
    <source>
        <dbReference type="ARBA" id="ARBA00007749"/>
    </source>
</evidence>
<dbReference type="OrthoDB" id="56266at2157"/>
<organism evidence="6 7">
    <name type="scientific">Acidiplasma aeolicum</name>
    <dbReference type="NCBI Taxonomy" id="507754"/>
    <lineage>
        <taxon>Archaea</taxon>
        <taxon>Methanobacteriati</taxon>
        <taxon>Thermoplasmatota</taxon>
        <taxon>Thermoplasmata</taxon>
        <taxon>Thermoplasmatales</taxon>
        <taxon>Ferroplasmaceae</taxon>
        <taxon>Acidiplasma</taxon>
    </lineage>
</organism>
<evidence type="ECO:0000313" key="6">
    <source>
        <dbReference type="EMBL" id="KQB35232.1"/>
    </source>
</evidence>
<dbReference type="PANTHER" id="PTHR42978">
    <property type="entry name" value="QUORUM-QUENCHING LACTONASE YTNP-RELATED-RELATED"/>
    <property type="match status" value="1"/>
</dbReference>